<sequence length="955" mass="107910">MEVLVENVESALAQFYRINSTLQAEAHHWLMMLQNSSHAWSLVWELLQPNRTCEAQFFGSNTLYLKIVNNWAEVTEDEYETMKGNILQAIIAYSSGPKIVLNRLCSALAVFLLKVTPQYWKNSIEDIYNIFRPENLPNISQERSVWILLEVLSVIPNELSSVTLVHSQRIAVKEALKLAWPQVMVTLESLLDYNNSEIRSLAAKGVYTWVSLDNTVLPDCLGIAAKLVNVIQEAQASDPFEDCDHEIEALCQIMTNPSTHEYKRSILPGLEIILRTLPLLQKSKNQDFITNLYNLYILFGEAHGYILLEHLASNDSHSVEIIKTWLQSLLTCLSTPGSFPNDETYSHLMVSFWSTLHDDRNMLDEESKKIVSDILEPLYKEVCRILLYKSQYPPDGVTLTASEAELLRIYRQDIADTIVNCYLFIRKFLISLLENTLRNAKTWQEVESVLHLVHSLAETPWNCEEEDCDGIEGDENNVILSGMVDQEERKAVISLLVNVPPNLVNAQVVNSLNMAIGAYAEWWEYHSDMLSCLITTLVTSLQNPSTSTSATMALKDVTRECTTSIKPYVPALLNACQEALDHKRLREDECIRIMYSIGKLLSLIPYEDMVSKLEIIVNDYTTDIANALSQENNDSARDIIVMRLKMLANLCSSIYLNEKVNGDSPVMIILRRLLPLLRAITEHWSSSPVVTEQVCKCIKSSIITLIDDRSIPLVEEFVRLALSGYIVQPNTVMLELTKQLYIMFGKSPSHNQLLMNLIRSVSDTTMSLVMNNEGSSSADVVQVYFTLITAICKRNMAFLEATINLSGLFSFATSALTMPEGHTVSTAGQLLCMIISNSQHYQWAAQIVNTHGEHLVHTMLMCIGHDTSPRSVLNVFADIFIALNKMTPNLAHWLDLNLSRQNFPTEKADNASKKNFILLLLKERTSSKLLEHIKAFMFICRGVVQYQASTPSSND</sequence>
<dbReference type="Proteomes" id="UP000494040">
    <property type="component" value="Unassembled WGS sequence"/>
</dbReference>
<dbReference type="GO" id="GO:0006606">
    <property type="term" value="P:protein import into nucleus"/>
    <property type="evidence" value="ECO:0007669"/>
    <property type="project" value="TreeGrafter"/>
</dbReference>
<keyword evidence="3" id="KW-0813">Transport</keyword>
<evidence type="ECO:0000256" key="2">
    <source>
        <dbReference type="ARBA" id="ARBA00007991"/>
    </source>
</evidence>
<dbReference type="SUPFAM" id="SSF48371">
    <property type="entry name" value="ARM repeat"/>
    <property type="match status" value="1"/>
</dbReference>
<keyword evidence="5" id="KW-0653">Protein transport</keyword>
<dbReference type="InterPro" id="IPR011989">
    <property type="entry name" value="ARM-like"/>
</dbReference>
<dbReference type="Pfam" id="PF03810">
    <property type="entry name" value="IBN_N"/>
    <property type="match status" value="1"/>
</dbReference>
<evidence type="ECO:0000313" key="9">
    <source>
        <dbReference type="EnsemblMetazoa" id="XP_014250875.1"/>
    </source>
</evidence>
<evidence type="ECO:0000256" key="6">
    <source>
        <dbReference type="ARBA" id="ARBA00023242"/>
    </source>
</evidence>
<keyword evidence="4" id="KW-0677">Repeat</keyword>
<evidence type="ECO:0000259" key="8">
    <source>
        <dbReference type="Pfam" id="PF08389"/>
    </source>
</evidence>
<dbReference type="RefSeq" id="XP_014250875.1">
    <property type="nucleotide sequence ID" value="XM_014395389.2"/>
</dbReference>
<dbReference type="InterPro" id="IPR057942">
    <property type="entry name" value="TPR_TNPO3_IPO13_3rd"/>
</dbReference>
<comment type="subcellular location">
    <subcellularLocation>
        <location evidence="1">Nucleus</location>
    </subcellularLocation>
</comment>
<dbReference type="Pfam" id="PF18806">
    <property type="entry name" value="Importin_rep_3"/>
    <property type="match status" value="1"/>
</dbReference>
<dbReference type="InterPro" id="IPR013598">
    <property type="entry name" value="Exportin-1/Importin-b-like"/>
</dbReference>
<proteinExistence type="inferred from homology"/>
<dbReference type="InterPro" id="IPR058537">
    <property type="entry name" value="TPR_TNPO3_IPO13_4th"/>
</dbReference>
<evidence type="ECO:0000259" key="7">
    <source>
        <dbReference type="Pfam" id="PF03810"/>
    </source>
</evidence>
<name>A0A8I6TI09_CIMLE</name>
<dbReference type="KEGG" id="clec:106667435"/>
<dbReference type="GeneID" id="106667435"/>
<dbReference type="OrthoDB" id="2016913at2759"/>
<dbReference type="InterPro" id="IPR051345">
    <property type="entry name" value="Importin_beta-like_NTR"/>
</dbReference>
<keyword evidence="6" id="KW-0539">Nucleus</keyword>
<dbReference type="EnsemblMetazoa" id="XM_014395389.2">
    <property type="protein sequence ID" value="XP_014250875.1"/>
    <property type="gene ID" value="LOC106667435"/>
</dbReference>
<dbReference type="PANTHER" id="PTHR12363">
    <property type="entry name" value="TRANSPORTIN 3 AND IMPORTIN 13"/>
    <property type="match status" value="1"/>
</dbReference>
<evidence type="ECO:0000256" key="4">
    <source>
        <dbReference type="ARBA" id="ARBA00022737"/>
    </source>
</evidence>
<feature type="domain" description="Exportin-1/Importin-beta-like" evidence="8">
    <location>
        <begin position="97"/>
        <end position="210"/>
    </location>
</feature>
<reference evidence="9" key="1">
    <citation type="submission" date="2022-01" db="UniProtKB">
        <authorList>
            <consortium name="EnsemblMetazoa"/>
        </authorList>
    </citation>
    <scope>IDENTIFICATION</scope>
</reference>
<evidence type="ECO:0000256" key="5">
    <source>
        <dbReference type="ARBA" id="ARBA00022927"/>
    </source>
</evidence>
<dbReference type="PANTHER" id="PTHR12363:SF33">
    <property type="entry name" value="IMPORTIN-13"/>
    <property type="match status" value="1"/>
</dbReference>
<dbReference type="Pfam" id="PF24139">
    <property type="entry name" value="TPR_TNPO3_IPO13_4th"/>
    <property type="match status" value="1"/>
</dbReference>
<dbReference type="GO" id="GO:0005634">
    <property type="term" value="C:nucleus"/>
    <property type="evidence" value="ECO:0007669"/>
    <property type="project" value="UniProtKB-SubCell"/>
</dbReference>
<evidence type="ECO:0000256" key="3">
    <source>
        <dbReference type="ARBA" id="ARBA00022448"/>
    </source>
</evidence>
<dbReference type="InterPro" id="IPR001494">
    <property type="entry name" value="Importin-beta_N"/>
</dbReference>
<comment type="similarity">
    <text evidence="2">Belongs to the importin beta family.</text>
</comment>
<dbReference type="InterPro" id="IPR016024">
    <property type="entry name" value="ARM-type_fold"/>
</dbReference>
<accession>A0A8I6TI09</accession>
<feature type="domain" description="Importin N-terminal" evidence="7">
    <location>
        <begin position="26"/>
        <end position="91"/>
    </location>
</feature>
<dbReference type="GO" id="GO:0031267">
    <property type="term" value="F:small GTPase binding"/>
    <property type="evidence" value="ECO:0007669"/>
    <property type="project" value="InterPro"/>
</dbReference>
<evidence type="ECO:0000256" key="1">
    <source>
        <dbReference type="ARBA" id="ARBA00004123"/>
    </source>
</evidence>
<dbReference type="InterPro" id="IPR040520">
    <property type="entry name" value="Importin_rep_3"/>
</dbReference>
<dbReference type="Pfam" id="PF24140">
    <property type="entry name" value="TPR_TNPO3_IPO13_3rd"/>
    <property type="match status" value="1"/>
</dbReference>
<dbReference type="AlphaFoldDB" id="A0A8I6TI09"/>
<dbReference type="CTD" id="12582"/>
<keyword evidence="10" id="KW-1185">Reference proteome</keyword>
<dbReference type="Pfam" id="PF08389">
    <property type="entry name" value="Xpo1"/>
    <property type="match status" value="1"/>
</dbReference>
<dbReference type="Gene3D" id="1.25.10.10">
    <property type="entry name" value="Leucine-rich Repeat Variant"/>
    <property type="match status" value="1"/>
</dbReference>
<organism evidence="9 10">
    <name type="scientific">Cimex lectularius</name>
    <name type="common">Bed bug</name>
    <name type="synonym">Acanthia lectularia</name>
    <dbReference type="NCBI Taxonomy" id="79782"/>
    <lineage>
        <taxon>Eukaryota</taxon>
        <taxon>Metazoa</taxon>
        <taxon>Ecdysozoa</taxon>
        <taxon>Arthropoda</taxon>
        <taxon>Hexapoda</taxon>
        <taxon>Insecta</taxon>
        <taxon>Pterygota</taxon>
        <taxon>Neoptera</taxon>
        <taxon>Paraneoptera</taxon>
        <taxon>Hemiptera</taxon>
        <taxon>Heteroptera</taxon>
        <taxon>Panheteroptera</taxon>
        <taxon>Cimicomorpha</taxon>
        <taxon>Cimicidae</taxon>
        <taxon>Cimex</taxon>
    </lineage>
</organism>
<evidence type="ECO:0008006" key="11">
    <source>
        <dbReference type="Google" id="ProtNLM"/>
    </source>
</evidence>
<dbReference type="GO" id="GO:0005737">
    <property type="term" value="C:cytoplasm"/>
    <property type="evidence" value="ECO:0007669"/>
    <property type="project" value="TreeGrafter"/>
</dbReference>
<dbReference type="OMA" id="KYPAEMA"/>
<protein>
    <recommendedName>
        <fullName evidence="11">Importin-13</fullName>
    </recommendedName>
</protein>
<evidence type="ECO:0000313" key="10">
    <source>
        <dbReference type="Proteomes" id="UP000494040"/>
    </source>
</evidence>